<feature type="transmembrane region" description="Helical" evidence="1">
    <location>
        <begin position="139"/>
        <end position="157"/>
    </location>
</feature>
<feature type="transmembrane region" description="Helical" evidence="1">
    <location>
        <begin position="169"/>
        <end position="194"/>
    </location>
</feature>
<protein>
    <recommendedName>
        <fullName evidence="3">Peptide transporter</fullName>
    </recommendedName>
</protein>
<feature type="transmembrane region" description="Helical" evidence="1">
    <location>
        <begin position="35"/>
        <end position="55"/>
    </location>
</feature>
<feature type="non-terminal residue" evidence="2">
    <location>
        <position position="1"/>
    </location>
</feature>
<keyword evidence="1" id="KW-0472">Membrane</keyword>
<evidence type="ECO:0000256" key="1">
    <source>
        <dbReference type="SAM" id="Phobius"/>
    </source>
</evidence>
<dbReference type="AlphaFoldDB" id="A0A382P5E4"/>
<reference evidence="2" key="1">
    <citation type="submission" date="2018-05" db="EMBL/GenBank/DDBJ databases">
        <authorList>
            <person name="Lanie J.A."/>
            <person name="Ng W.-L."/>
            <person name="Kazmierczak K.M."/>
            <person name="Andrzejewski T.M."/>
            <person name="Davidsen T.M."/>
            <person name="Wayne K.J."/>
            <person name="Tettelin H."/>
            <person name="Glass J.I."/>
            <person name="Rusch D."/>
            <person name="Podicherti R."/>
            <person name="Tsui H.-C.T."/>
            <person name="Winkler M.E."/>
        </authorList>
    </citation>
    <scope>NUCLEOTIDE SEQUENCE</scope>
</reference>
<evidence type="ECO:0000313" key="2">
    <source>
        <dbReference type="EMBL" id="SVC68057.1"/>
    </source>
</evidence>
<accession>A0A382P5E4</accession>
<evidence type="ECO:0008006" key="3">
    <source>
        <dbReference type="Google" id="ProtNLM"/>
    </source>
</evidence>
<dbReference type="EMBL" id="UINC01104698">
    <property type="protein sequence ID" value="SVC68057.1"/>
    <property type="molecule type" value="Genomic_DNA"/>
</dbReference>
<proteinExistence type="predicted"/>
<keyword evidence="1" id="KW-1133">Transmembrane helix</keyword>
<organism evidence="2">
    <name type="scientific">marine metagenome</name>
    <dbReference type="NCBI Taxonomy" id="408172"/>
    <lineage>
        <taxon>unclassified sequences</taxon>
        <taxon>metagenomes</taxon>
        <taxon>ecological metagenomes</taxon>
    </lineage>
</organism>
<sequence length="203" mass="22571">SIWFAPVPIFQWGYEVQAFRQLEITRTSFGSLVKMTAITLVVMFACSFLFWSWIWTLGDIPSSAYPYVQKFWPFHATMQSFWAKSTLPGSGGAGVVEQIIRWDFIGVGLTFSALLYGALVVTHAPVALFYGFVAGLGQWPHFVILNFIGALIGRYYLQPRFGVERWRGYAPILLAGYSCGVGLLGMTAIAIALISKSVSQVVY</sequence>
<feature type="transmembrane region" description="Helical" evidence="1">
    <location>
        <begin position="107"/>
        <end position="133"/>
    </location>
</feature>
<keyword evidence="1" id="KW-0812">Transmembrane</keyword>
<name>A0A382P5E4_9ZZZZ</name>
<gene>
    <name evidence="2" type="ORF">METZ01_LOCUS320911</name>
</gene>